<dbReference type="PANTHER" id="PTHR48084:SF3">
    <property type="entry name" value="SUBUNIT OF PYRUVATE:FLAVODOXIN OXIDOREDUCTASE"/>
    <property type="match status" value="1"/>
</dbReference>
<feature type="domain" description="Thiamine pyrophosphate enzyme TPP-binding" evidence="2">
    <location>
        <begin position="61"/>
        <end position="207"/>
    </location>
</feature>
<dbReference type="EMBL" id="VSSQ01003047">
    <property type="protein sequence ID" value="MPM18785.1"/>
    <property type="molecule type" value="Genomic_DNA"/>
</dbReference>
<comment type="caution">
    <text evidence="3">The sequence shown here is derived from an EMBL/GenBank/DDBJ whole genome shotgun (WGS) entry which is preliminary data.</text>
</comment>
<accession>A0A644XRM8</accession>
<dbReference type="Gene3D" id="3.40.50.970">
    <property type="match status" value="1"/>
</dbReference>
<dbReference type="GO" id="GO:0016625">
    <property type="term" value="F:oxidoreductase activity, acting on the aldehyde or oxo group of donors, iron-sulfur protein as acceptor"/>
    <property type="evidence" value="ECO:0007669"/>
    <property type="project" value="UniProtKB-ARBA"/>
</dbReference>
<dbReference type="GO" id="GO:0030976">
    <property type="term" value="F:thiamine pyrophosphate binding"/>
    <property type="evidence" value="ECO:0007669"/>
    <property type="project" value="InterPro"/>
</dbReference>
<evidence type="ECO:0000313" key="3">
    <source>
        <dbReference type="EMBL" id="MPM18785.1"/>
    </source>
</evidence>
<dbReference type="SUPFAM" id="SSF52518">
    <property type="entry name" value="Thiamin diphosphate-binding fold (THDP-binding)"/>
    <property type="match status" value="1"/>
</dbReference>
<dbReference type="PANTHER" id="PTHR48084">
    <property type="entry name" value="2-OXOGLUTARATE OXIDOREDUCTASE SUBUNIT KORB-RELATED"/>
    <property type="match status" value="1"/>
</dbReference>
<dbReference type="Pfam" id="PF02775">
    <property type="entry name" value="TPP_enzyme_C"/>
    <property type="match status" value="1"/>
</dbReference>
<proteinExistence type="predicted"/>
<keyword evidence="1" id="KW-0560">Oxidoreductase</keyword>
<evidence type="ECO:0000256" key="1">
    <source>
        <dbReference type="ARBA" id="ARBA00023002"/>
    </source>
</evidence>
<dbReference type="InterPro" id="IPR011766">
    <property type="entry name" value="TPP_enzyme_TPP-bd"/>
</dbReference>
<dbReference type="GO" id="GO:0045333">
    <property type="term" value="P:cellular respiration"/>
    <property type="evidence" value="ECO:0007669"/>
    <property type="project" value="UniProtKB-ARBA"/>
</dbReference>
<gene>
    <name evidence="3" type="ORF">SDC9_65201</name>
</gene>
<organism evidence="3">
    <name type="scientific">bioreactor metagenome</name>
    <dbReference type="NCBI Taxonomy" id="1076179"/>
    <lineage>
        <taxon>unclassified sequences</taxon>
        <taxon>metagenomes</taxon>
        <taxon>ecological metagenomes</taxon>
    </lineage>
</organism>
<sequence length="248" mass="27006">MAVYKKPKSIIEPSGYCGGCGHGIIQRLIAESIEELGLQDQVIVCVDIACSEWSMDALDYDAIAGPHGRIAAVATGIKKVRPDKTVYVHAGDGSSYVIGLAETTYAAVRDIPITMIVVNNGVFGMTGGQMNLATTLLGDKTVSSKAGRKRETMGHPVDMLKSFQNYDIEFAARGALYDAKHIDQTKRFIKHGFENQIKTRGFSLIEVLSPCPTNWKMDPVEAMEKTRTQVEQVFPVGVYVDRGGECNG</sequence>
<protein>
    <recommendedName>
        <fullName evidence="2">Thiamine pyrophosphate enzyme TPP-binding domain-containing protein</fullName>
    </recommendedName>
</protein>
<reference evidence="3" key="1">
    <citation type="submission" date="2019-08" db="EMBL/GenBank/DDBJ databases">
        <authorList>
            <person name="Kucharzyk K."/>
            <person name="Murdoch R.W."/>
            <person name="Higgins S."/>
            <person name="Loffler F."/>
        </authorList>
    </citation>
    <scope>NUCLEOTIDE SEQUENCE</scope>
</reference>
<dbReference type="InterPro" id="IPR051457">
    <property type="entry name" value="2-oxoacid:Fd_oxidoreductase"/>
</dbReference>
<dbReference type="AlphaFoldDB" id="A0A644XRM8"/>
<evidence type="ECO:0000259" key="2">
    <source>
        <dbReference type="Pfam" id="PF02775"/>
    </source>
</evidence>
<name>A0A644XRM8_9ZZZZ</name>
<dbReference type="InterPro" id="IPR029061">
    <property type="entry name" value="THDP-binding"/>
</dbReference>